<dbReference type="Gene3D" id="2.30.29.30">
    <property type="entry name" value="Pleckstrin-homology domain (PH domain)/Phosphotyrosine-binding domain (PTB)"/>
    <property type="match status" value="1"/>
</dbReference>
<dbReference type="SMART" id="SM00568">
    <property type="entry name" value="GRAM"/>
    <property type="match status" value="1"/>
</dbReference>
<proteinExistence type="inferred from homology"/>
<dbReference type="EMBL" id="AP019301">
    <property type="protein sequence ID" value="BBH04249.1"/>
    <property type="molecule type" value="Genomic_DNA"/>
</dbReference>
<dbReference type="Pfam" id="PF02893">
    <property type="entry name" value="GRAM"/>
    <property type="match status" value="1"/>
</dbReference>
<evidence type="ECO:0000256" key="1">
    <source>
        <dbReference type="ARBA" id="ARBA00009414"/>
    </source>
</evidence>
<dbReference type="AlphaFoldDB" id="A0A4Y1RJ60"/>
<dbReference type="PANTHER" id="PTHR31969">
    <property type="entry name" value="GEM-LIKE PROTEIN 2"/>
    <property type="match status" value="1"/>
</dbReference>
<evidence type="ECO:0000256" key="2">
    <source>
        <dbReference type="SAM" id="MobiDB-lite"/>
    </source>
</evidence>
<reference evidence="4" key="1">
    <citation type="journal article" date="2019" name="Science">
        <title>Mutation of a bHLH transcription factor allowed almond domestication.</title>
        <authorList>
            <person name="Sanchez-Perez R."/>
            <person name="Pavan S."/>
            <person name="Mazzeo R."/>
            <person name="Moldovan C."/>
            <person name="Aiese Cigliano R."/>
            <person name="Del Cueto J."/>
            <person name="Ricciardi F."/>
            <person name="Lotti C."/>
            <person name="Ricciardi L."/>
            <person name="Dicenta F."/>
            <person name="Lopez-Marques R.L."/>
            <person name="Lindberg Moller B."/>
        </authorList>
    </citation>
    <scope>NUCLEOTIDE SEQUENCE</scope>
</reference>
<protein>
    <submittedName>
        <fullName evidence="4">GRAM domain-containing protein / ABA-responsive protein-related protein</fullName>
    </submittedName>
</protein>
<evidence type="ECO:0000259" key="3">
    <source>
        <dbReference type="SMART" id="SM00568"/>
    </source>
</evidence>
<feature type="compositionally biased region" description="Low complexity" evidence="2">
    <location>
        <begin position="93"/>
        <end position="110"/>
    </location>
</feature>
<accession>A0A4Y1RJ60</accession>
<feature type="region of interest" description="Disordered" evidence="2">
    <location>
        <begin position="76"/>
        <end position="124"/>
    </location>
</feature>
<evidence type="ECO:0000313" key="4">
    <source>
        <dbReference type="EMBL" id="BBH04249.1"/>
    </source>
</evidence>
<dbReference type="InterPro" id="IPR011993">
    <property type="entry name" value="PH-like_dom_sf"/>
</dbReference>
<organism evidence="4">
    <name type="scientific">Prunus dulcis</name>
    <name type="common">Almond</name>
    <name type="synonym">Amygdalus dulcis</name>
    <dbReference type="NCBI Taxonomy" id="3755"/>
    <lineage>
        <taxon>Eukaryota</taxon>
        <taxon>Viridiplantae</taxon>
        <taxon>Streptophyta</taxon>
        <taxon>Embryophyta</taxon>
        <taxon>Tracheophyta</taxon>
        <taxon>Spermatophyta</taxon>
        <taxon>Magnoliopsida</taxon>
        <taxon>eudicotyledons</taxon>
        <taxon>Gunneridae</taxon>
        <taxon>Pentapetalae</taxon>
        <taxon>rosids</taxon>
        <taxon>fabids</taxon>
        <taxon>Rosales</taxon>
        <taxon>Rosaceae</taxon>
        <taxon>Amygdaloideae</taxon>
        <taxon>Amygdaleae</taxon>
        <taxon>Prunus</taxon>
    </lineage>
</organism>
<sequence>MEKRNCMQFADKQKHSSPGLALEIEKRDSRLFKTKSSLTFAIRRQSAPGGRRQRGSSYMEMKHHFADEYVANPYMNSYGTTPETDRQQQHSLSEPISLCHSPSSSDCSSSFKTNEEGDSGKGLNTKFGKKSSSFAYRIREHVKLGPKLSETVKGKLSLGARIIQKGGRRNIFKQIFGVNEGEELLKASQCYLSTTAGPIPGLLFISTQKLAFCSERSISVPCAVAATATGQVVRTPYKVQIPIRKIKRANQTENVNEPQQKYIEIVTEDDFEFWFMGFLRYEKAFRNLEKAISITNQN</sequence>
<gene>
    <name evidence="4" type="ORF">Prudu_015331</name>
</gene>
<name>A0A4Y1RJ60_PRUDU</name>
<comment type="similarity">
    <text evidence="1">Belongs to the GEM family.</text>
</comment>
<dbReference type="InterPro" id="IPR004182">
    <property type="entry name" value="GRAM"/>
</dbReference>
<feature type="domain" description="GRAM" evidence="3">
    <location>
        <begin position="170"/>
        <end position="253"/>
    </location>
</feature>
<dbReference type="InterPro" id="IPR037848">
    <property type="entry name" value="GEM-like"/>
</dbReference>